<dbReference type="EMBL" id="JAAUVV010000002">
    <property type="protein sequence ID" value="NJJ03113.1"/>
    <property type="molecule type" value="Genomic_DNA"/>
</dbReference>
<keyword evidence="3" id="KW-0378">Hydrolase</keyword>
<keyword evidence="3" id="KW-0482">Metalloprotease</keyword>
<evidence type="ECO:0000313" key="3">
    <source>
        <dbReference type="EMBL" id="NJJ03113.1"/>
    </source>
</evidence>
<feature type="transmembrane region" description="Helical" evidence="1">
    <location>
        <begin position="23"/>
        <end position="53"/>
    </location>
</feature>
<accession>A0AAP6XKS3</accession>
<dbReference type="GO" id="GO:0080120">
    <property type="term" value="P:CAAX-box protein maturation"/>
    <property type="evidence" value="ECO:0007669"/>
    <property type="project" value="UniProtKB-ARBA"/>
</dbReference>
<protein>
    <submittedName>
        <fullName evidence="3">CPBP family intramembrane metalloprotease</fullName>
    </submittedName>
</protein>
<name>A0AAP6XKS3_9CORY</name>
<dbReference type="AlphaFoldDB" id="A0AAP6XKS3"/>
<dbReference type="InterPro" id="IPR003675">
    <property type="entry name" value="Rce1/LyrA-like_dom"/>
</dbReference>
<comment type="caution">
    <text evidence="3">The sequence shown here is derived from an EMBL/GenBank/DDBJ whole genome shotgun (WGS) entry which is preliminary data.</text>
</comment>
<reference evidence="3 4" key="1">
    <citation type="submission" date="2020-03" db="EMBL/GenBank/DDBJ databases">
        <title>Draft genome sequences of bacterial isolates from the female urobiome.</title>
        <authorList>
            <person name="Miller-Ensminger T."/>
            <person name="Wolfe A.J."/>
            <person name="Putonti C."/>
        </authorList>
    </citation>
    <scope>NUCLEOTIDE SEQUENCE [LARGE SCALE GENOMIC DNA]</scope>
    <source>
        <strain evidence="3 4">UMB8490</strain>
    </source>
</reference>
<keyword evidence="1" id="KW-1133">Transmembrane helix</keyword>
<feature type="transmembrane region" description="Helical" evidence="1">
    <location>
        <begin position="110"/>
        <end position="129"/>
    </location>
</feature>
<evidence type="ECO:0000259" key="2">
    <source>
        <dbReference type="Pfam" id="PF02517"/>
    </source>
</evidence>
<sequence length="291" mass="31313">MPTEFHRAGLTHRLRKPAWWRPLVEFVVLAVCIAAFTMAMAVPIGLAAGFYGLGDLFDETSSDPLAFLVQVLFIAAWLPAPFIAARVLGRKPGALSSIEGHFRWGVAGRAFVVVGVIYGAQVLLDALLFGTGDLSLSPREWMLLAAFVVVVPLQAAAEEYVFRASLPQILGQWISPGWICYGLPAAVFVALHLYNWIGLLDIAIFALCAALLTWHTRGVEAAVVLHAVSNTIVFSYGTLGLTDPGETEITLPQTAVSALLTIGTTALLMWVLRDVGKHSQQKVVVPSPAKA</sequence>
<dbReference type="GO" id="GO:0004175">
    <property type="term" value="F:endopeptidase activity"/>
    <property type="evidence" value="ECO:0007669"/>
    <property type="project" value="UniProtKB-ARBA"/>
</dbReference>
<proteinExistence type="predicted"/>
<feature type="transmembrane region" description="Helical" evidence="1">
    <location>
        <begin position="251"/>
        <end position="272"/>
    </location>
</feature>
<keyword evidence="1" id="KW-0472">Membrane</keyword>
<dbReference type="RefSeq" id="WP_167615725.1">
    <property type="nucleotide sequence ID" value="NZ_JAAUVV010000002.1"/>
</dbReference>
<dbReference type="Proteomes" id="UP000591626">
    <property type="component" value="Unassembled WGS sequence"/>
</dbReference>
<dbReference type="GO" id="GO:0008237">
    <property type="term" value="F:metallopeptidase activity"/>
    <property type="evidence" value="ECO:0007669"/>
    <property type="project" value="UniProtKB-KW"/>
</dbReference>
<evidence type="ECO:0000256" key="1">
    <source>
        <dbReference type="SAM" id="Phobius"/>
    </source>
</evidence>
<dbReference type="Pfam" id="PF02517">
    <property type="entry name" value="Rce1-like"/>
    <property type="match status" value="1"/>
</dbReference>
<feature type="transmembrane region" description="Helical" evidence="1">
    <location>
        <begin position="221"/>
        <end position="239"/>
    </location>
</feature>
<keyword evidence="1" id="KW-0812">Transmembrane</keyword>
<feature type="domain" description="CAAX prenyl protease 2/Lysostaphin resistance protein A-like" evidence="2">
    <location>
        <begin position="141"/>
        <end position="232"/>
    </location>
</feature>
<feature type="transmembrane region" description="Helical" evidence="1">
    <location>
        <begin position="141"/>
        <end position="157"/>
    </location>
</feature>
<organism evidence="3 4">
    <name type="scientific">Corynebacterium coyleae</name>
    <dbReference type="NCBI Taxonomy" id="53374"/>
    <lineage>
        <taxon>Bacteria</taxon>
        <taxon>Bacillati</taxon>
        <taxon>Actinomycetota</taxon>
        <taxon>Actinomycetes</taxon>
        <taxon>Mycobacteriales</taxon>
        <taxon>Corynebacteriaceae</taxon>
        <taxon>Corynebacterium</taxon>
    </lineage>
</organism>
<feature type="transmembrane region" description="Helical" evidence="1">
    <location>
        <begin position="169"/>
        <end position="190"/>
    </location>
</feature>
<feature type="transmembrane region" description="Helical" evidence="1">
    <location>
        <begin position="196"/>
        <end position="214"/>
    </location>
</feature>
<feature type="transmembrane region" description="Helical" evidence="1">
    <location>
        <begin position="65"/>
        <end position="89"/>
    </location>
</feature>
<evidence type="ECO:0000313" key="4">
    <source>
        <dbReference type="Proteomes" id="UP000591626"/>
    </source>
</evidence>
<gene>
    <name evidence="3" type="ORF">HC138_01780</name>
</gene>
<keyword evidence="3" id="KW-0645">Protease</keyword>